<evidence type="ECO:0000313" key="14">
    <source>
        <dbReference type="EMBL" id="SKC72638.1"/>
    </source>
</evidence>
<dbReference type="GO" id="GO:0016874">
    <property type="term" value="F:ligase activity"/>
    <property type="evidence" value="ECO:0007669"/>
    <property type="project" value="UniProtKB-UniRule"/>
</dbReference>
<dbReference type="SUPFAM" id="SSF54975">
    <property type="entry name" value="Acylphosphatase/BLUF domain-like"/>
    <property type="match status" value="1"/>
</dbReference>
<dbReference type="PIRSF" id="PIRSF006256">
    <property type="entry name" value="CMPcnvr_hdrg_mat"/>
    <property type="match status" value="1"/>
</dbReference>
<evidence type="ECO:0000256" key="4">
    <source>
        <dbReference type="ARBA" id="ARBA00022598"/>
    </source>
</evidence>
<dbReference type="Gene3D" id="3.30.420.40">
    <property type="match status" value="1"/>
</dbReference>
<comment type="similarity">
    <text evidence="3 10">Belongs to the carbamoyltransferase HypF family.</text>
</comment>
<dbReference type="SUPFAM" id="SSF55821">
    <property type="entry name" value="YrdC/RibB"/>
    <property type="match status" value="1"/>
</dbReference>
<reference evidence="15" key="1">
    <citation type="submission" date="2017-02" db="EMBL/GenBank/DDBJ databases">
        <authorList>
            <person name="Varghese N."/>
            <person name="Submissions S."/>
        </authorList>
    </citation>
    <scope>NUCLEOTIDE SEQUENCE [LARGE SCALE GENOMIC DNA]</scope>
    <source>
        <strain evidence="15">M1</strain>
    </source>
</reference>
<keyword evidence="15" id="KW-1185">Reference proteome</keyword>
<proteinExistence type="inferred from homology"/>
<dbReference type="PROSITE" id="PS51160">
    <property type="entry name" value="ACYLPHOSPHATASE_3"/>
    <property type="match status" value="1"/>
</dbReference>
<feature type="active site" evidence="11">
    <location>
        <position position="36"/>
    </location>
</feature>
<dbReference type="Pfam" id="PF01300">
    <property type="entry name" value="Sua5_yciO_yrdC"/>
    <property type="match status" value="1"/>
</dbReference>
<sequence length="750" mass="85943">MVRRYITVKGIVQGVGFRPFVYKIARENNLKGWVKNTSKGVYIDVEGTIEKINSFTYNLKHKSPIVSKIEEIIIENRQLVNYKGFKIEKSDREKDTVTLIPPDMGICKDCLRDIANPKNRRYRYPFTNCTNCGPRFSIIQKLPYDRPATTMDKFQMCDNCCYEYMNPLNRRFHAQPNACPSCGPKVELIDNCGYKIICIDPIKEAAKFIKKGKIIAVKGLGGFHLSCDAKNKKAVQILRNRKHRPKKPLALMMKDIDTVKKYCNINAKEEEVITSNKRPIVLLNRKISQLPENIAPNNNKLGVMLPFTPLHYLLFDENIEVLIMTSANPSGMPIIYRNKEAIEILKPIADYFLIHNRDIYTPIDDSVVVVTLNKERVLRSARGYSPVYIDIKNKRNILACGSQLKNTFALSKNNKIFISQYIGNIENLETYNRFENILSHIKKIYNLTPSVIAYDIHPNYWSMEYAARQDIEKIPVQHHHAHIVSCMVENDIDDNVIGITYDGIGYGTDGSIWGGEFLLCDYKDFKRVGHINYVRMPGGDAATKEPWKMAISYIYNAYGNEVYKYMPRVLKDRNIGPVLYMIKNNINSPQCSSMGRLFDAVSAITGYTGRITFEGEAAILLESMADMNENSRYNYDIEFKNEKYIINTNRIIREIIKDINIGTGYNFISNKFHNTLIDFSVEMCNIIAEKYKIYKIVLSGGVFQNEILFKGIYEKLLDQGFEVYTHKIIPCNDSGISLGQIVIAGANCEN</sequence>
<keyword evidence="7" id="KW-0862">Zinc</keyword>
<dbReference type="InterPro" id="IPR036046">
    <property type="entry name" value="Acylphosphatase-like_dom_sf"/>
</dbReference>
<feature type="domain" description="YrdC-like" evidence="13">
    <location>
        <begin position="199"/>
        <end position="383"/>
    </location>
</feature>
<keyword evidence="14" id="KW-0808">Transferase</keyword>
<name>A0A1T5LB48_9FIRM</name>
<evidence type="ECO:0000256" key="1">
    <source>
        <dbReference type="ARBA" id="ARBA00004711"/>
    </source>
</evidence>
<dbReference type="Pfam" id="PF17788">
    <property type="entry name" value="HypF_C"/>
    <property type="match status" value="1"/>
</dbReference>
<evidence type="ECO:0000256" key="9">
    <source>
        <dbReference type="ARBA" id="ARBA00048220"/>
    </source>
</evidence>
<dbReference type="Gene3D" id="3.90.870.50">
    <property type="match status" value="1"/>
</dbReference>
<dbReference type="Gene3D" id="3.30.110.120">
    <property type="match status" value="1"/>
</dbReference>
<dbReference type="Gene3D" id="3.30.420.360">
    <property type="match status" value="1"/>
</dbReference>
<dbReference type="EMBL" id="FUZT01000006">
    <property type="protein sequence ID" value="SKC72638.1"/>
    <property type="molecule type" value="Genomic_DNA"/>
</dbReference>
<dbReference type="PROSITE" id="PS51163">
    <property type="entry name" value="YRDC"/>
    <property type="match status" value="1"/>
</dbReference>
<feature type="domain" description="Acylphosphatase-like" evidence="12">
    <location>
        <begin position="3"/>
        <end position="89"/>
    </location>
</feature>
<dbReference type="AlphaFoldDB" id="A0A1T5LB48"/>
<dbReference type="Proteomes" id="UP000190285">
    <property type="component" value="Unassembled WGS sequence"/>
</dbReference>
<dbReference type="InterPro" id="IPR041440">
    <property type="entry name" value="HypF_C"/>
</dbReference>
<feature type="active site" evidence="11">
    <location>
        <position position="18"/>
    </location>
</feature>
<dbReference type="GO" id="GO:0003725">
    <property type="term" value="F:double-stranded RNA binding"/>
    <property type="evidence" value="ECO:0007669"/>
    <property type="project" value="InterPro"/>
</dbReference>
<dbReference type="GO" id="GO:0016743">
    <property type="term" value="F:carboxyl- or carbamoyltransferase activity"/>
    <property type="evidence" value="ECO:0007669"/>
    <property type="project" value="UniProtKB-UniRule"/>
</dbReference>
<evidence type="ECO:0000256" key="7">
    <source>
        <dbReference type="ARBA" id="ARBA00022833"/>
    </source>
</evidence>
<dbReference type="OrthoDB" id="9808093at2"/>
<evidence type="ECO:0000256" key="10">
    <source>
        <dbReference type="PIRNR" id="PIRNR006256"/>
    </source>
</evidence>
<evidence type="ECO:0000259" key="13">
    <source>
        <dbReference type="PROSITE" id="PS51163"/>
    </source>
</evidence>
<dbReference type="STRING" id="36842.SAMN02194393_02632"/>
<dbReference type="NCBIfam" id="TIGR00143">
    <property type="entry name" value="hypF"/>
    <property type="match status" value="1"/>
</dbReference>
<dbReference type="GO" id="GO:0003998">
    <property type="term" value="F:acylphosphatase activity"/>
    <property type="evidence" value="ECO:0007669"/>
    <property type="project" value="UniProtKB-EC"/>
</dbReference>
<dbReference type="InterPro" id="IPR017945">
    <property type="entry name" value="DHBP_synth_RibB-like_a/b_dom"/>
</dbReference>
<organism evidence="14 15">
    <name type="scientific">Maledivibacter halophilus</name>
    <dbReference type="NCBI Taxonomy" id="36842"/>
    <lineage>
        <taxon>Bacteria</taxon>
        <taxon>Bacillati</taxon>
        <taxon>Bacillota</taxon>
        <taxon>Clostridia</taxon>
        <taxon>Peptostreptococcales</taxon>
        <taxon>Caminicellaceae</taxon>
        <taxon>Maledivibacter</taxon>
    </lineage>
</organism>
<evidence type="ECO:0000313" key="15">
    <source>
        <dbReference type="Proteomes" id="UP000190285"/>
    </source>
</evidence>
<evidence type="ECO:0000256" key="8">
    <source>
        <dbReference type="ARBA" id="ARBA00047645"/>
    </source>
</evidence>
<dbReference type="RefSeq" id="WP_079492167.1">
    <property type="nucleotide sequence ID" value="NZ_FUZT01000006.1"/>
</dbReference>
<protein>
    <recommendedName>
        <fullName evidence="10">Carbamoyltransferase</fullName>
        <ecNumber evidence="10">6.2.-.-</ecNumber>
    </recommendedName>
</protein>
<dbReference type="Pfam" id="PF00708">
    <property type="entry name" value="Acylphosphatase"/>
    <property type="match status" value="1"/>
</dbReference>
<evidence type="ECO:0000256" key="3">
    <source>
        <dbReference type="ARBA" id="ARBA00008097"/>
    </source>
</evidence>
<dbReference type="InterPro" id="IPR004421">
    <property type="entry name" value="Carbamoyltransferase_HypF"/>
</dbReference>
<dbReference type="Pfam" id="PF07503">
    <property type="entry name" value="zf-HYPF"/>
    <property type="match status" value="2"/>
</dbReference>
<accession>A0A1T5LB48</accession>
<comment type="catalytic activity">
    <reaction evidence="8 11">
        <text>an acyl phosphate + H2O = a carboxylate + phosphate + H(+)</text>
        <dbReference type="Rhea" id="RHEA:14965"/>
        <dbReference type="ChEBI" id="CHEBI:15377"/>
        <dbReference type="ChEBI" id="CHEBI:15378"/>
        <dbReference type="ChEBI" id="CHEBI:29067"/>
        <dbReference type="ChEBI" id="CHEBI:43474"/>
        <dbReference type="ChEBI" id="CHEBI:59918"/>
        <dbReference type="EC" id="3.6.1.7"/>
    </reaction>
</comment>
<dbReference type="InterPro" id="IPR001792">
    <property type="entry name" value="Acylphosphatase-like_dom"/>
</dbReference>
<evidence type="ECO:0000256" key="2">
    <source>
        <dbReference type="ARBA" id="ARBA00005614"/>
    </source>
</evidence>
<dbReference type="InterPro" id="IPR055128">
    <property type="entry name" value="HypF_C_2"/>
</dbReference>
<dbReference type="GO" id="GO:0051604">
    <property type="term" value="P:protein maturation"/>
    <property type="evidence" value="ECO:0007669"/>
    <property type="project" value="TreeGrafter"/>
</dbReference>
<dbReference type="InterPro" id="IPR011125">
    <property type="entry name" value="Znf_HypF"/>
</dbReference>
<dbReference type="GO" id="GO:0008270">
    <property type="term" value="F:zinc ion binding"/>
    <property type="evidence" value="ECO:0007669"/>
    <property type="project" value="UniProtKB-KW"/>
</dbReference>
<comment type="similarity">
    <text evidence="2">Belongs to the acylphosphatase family.</text>
</comment>
<dbReference type="FunFam" id="3.30.420.40:FF:000124">
    <property type="entry name" value="Carbamoyltransferase HypF"/>
    <property type="match status" value="1"/>
</dbReference>
<gene>
    <name evidence="14" type="ORF">SAMN02194393_02632</name>
</gene>
<keyword evidence="11" id="KW-0378">Hydrolase</keyword>
<dbReference type="PANTHER" id="PTHR42959:SF1">
    <property type="entry name" value="CARBAMOYLTRANSFERASE HYPF"/>
    <property type="match status" value="1"/>
</dbReference>
<dbReference type="InterPro" id="IPR017968">
    <property type="entry name" value="Acylphosphatase_CS"/>
</dbReference>
<comment type="catalytic activity">
    <reaction evidence="9">
        <text>C-terminal L-cysteinyl-[HypE protein] + carbamoyl phosphate + ATP + H2O = C-terminal S-carboxamide-L-cysteinyl-[HypE protein] + AMP + phosphate + diphosphate + H(+)</text>
        <dbReference type="Rhea" id="RHEA:55636"/>
        <dbReference type="Rhea" id="RHEA-COMP:14247"/>
        <dbReference type="Rhea" id="RHEA-COMP:14392"/>
        <dbReference type="ChEBI" id="CHEBI:15377"/>
        <dbReference type="ChEBI" id="CHEBI:15378"/>
        <dbReference type="ChEBI" id="CHEBI:30616"/>
        <dbReference type="ChEBI" id="CHEBI:33019"/>
        <dbReference type="ChEBI" id="CHEBI:43474"/>
        <dbReference type="ChEBI" id="CHEBI:58228"/>
        <dbReference type="ChEBI" id="CHEBI:76913"/>
        <dbReference type="ChEBI" id="CHEBI:139126"/>
        <dbReference type="ChEBI" id="CHEBI:456215"/>
    </reaction>
</comment>
<dbReference type="Pfam" id="PF22521">
    <property type="entry name" value="HypF_C_2"/>
    <property type="match status" value="1"/>
</dbReference>
<keyword evidence="5" id="KW-0479">Metal-binding</keyword>
<keyword evidence="6" id="KW-0863">Zinc-finger</keyword>
<dbReference type="PANTHER" id="PTHR42959">
    <property type="entry name" value="CARBAMOYLTRANSFERASE"/>
    <property type="match status" value="1"/>
</dbReference>
<evidence type="ECO:0000256" key="5">
    <source>
        <dbReference type="ARBA" id="ARBA00022723"/>
    </source>
</evidence>
<comment type="pathway">
    <text evidence="1">Protein modification; [NiFe] hydrogenase maturation.</text>
</comment>
<dbReference type="PROSITE" id="PS00150">
    <property type="entry name" value="ACYLPHOSPHATASE_1"/>
    <property type="match status" value="1"/>
</dbReference>
<keyword evidence="4" id="KW-0436">Ligase</keyword>
<evidence type="ECO:0000256" key="11">
    <source>
        <dbReference type="PROSITE-ProRule" id="PRU00520"/>
    </source>
</evidence>
<evidence type="ECO:0000256" key="6">
    <source>
        <dbReference type="ARBA" id="ARBA00022771"/>
    </source>
</evidence>
<dbReference type="EC" id="6.2.-.-" evidence="10"/>
<dbReference type="InterPro" id="IPR051060">
    <property type="entry name" value="Carbamoyltrans_HypF-like"/>
</dbReference>
<dbReference type="UniPathway" id="UPA00335"/>
<evidence type="ECO:0000259" key="12">
    <source>
        <dbReference type="PROSITE" id="PS51160"/>
    </source>
</evidence>
<dbReference type="InterPro" id="IPR006070">
    <property type="entry name" value="Sua5-like_dom"/>
</dbReference>